<evidence type="ECO:0000256" key="2">
    <source>
        <dbReference type="ARBA" id="ARBA00022737"/>
    </source>
</evidence>
<feature type="region of interest" description="Disordered" evidence="3">
    <location>
        <begin position="1"/>
        <end position="25"/>
    </location>
</feature>
<dbReference type="PANTHER" id="PTHR18849:SF0">
    <property type="entry name" value="CILIA- AND FLAGELLA-ASSOCIATED PROTEIN 410-RELATED"/>
    <property type="match status" value="1"/>
</dbReference>
<evidence type="ECO:0000313" key="4">
    <source>
        <dbReference type="EMBL" id="KAK8886802.1"/>
    </source>
</evidence>
<keyword evidence="5" id="KW-1185">Reference proteome</keyword>
<dbReference type="InterPro" id="IPR032675">
    <property type="entry name" value="LRR_dom_sf"/>
</dbReference>
<feature type="compositionally biased region" description="Basic and acidic residues" evidence="3">
    <location>
        <begin position="194"/>
        <end position="212"/>
    </location>
</feature>
<evidence type="ECO:0000313" key="5">
    <source>
        <dbReference type="Proteomes" id="UP001470230"/>
    </source>
</evidence>
<protein>
    <recommendedName>
        <fullName evidence="6">Leucine Rich Repeat family protein</fullName>
    </recommendedName>
</protein>
<dbReference type="EMBL" id="JAPFFF010000006">
    <property type="protein sequence ID" value="KAK8886802.1"/>
    <property type="molecule type" value="Genomic_DNA"/>
</dbReference>
<gene>
    <name evidence="4" type="ORF">M9Y10_037835</name>
</gene>
<sequence>MQFTRSPSSLKTAVRPKGMKKLQNQDPAQQIHLSEKIFSGKLILRKNRISSVSNLQIPDTVTSIILSDNPISDLFGFPLLTKLTNLDLNNTNIQNLNGLPCLPNLKTISVEGTPFNSQQTSRLAIILSQTPVLQKINGSLITGSEKQLASQYPPECAKLVRAGWIPKIPPPKSQAEIDQISAQIVEKRKRQRIKPMDKTSKTRNPIEKKESELFQTRINEQEQEMNKLKAQIENLMAKKGGL</sequence>
<evidence type="ECO:0000256" key="3">
    <source>
        <dbReference type="SAM" id="MobiDB-lite"/>
    </source>
</evidence>
<dbReference type="PROSITE" id="PS51450">
    <property type="entry name" value="LRR"/>
    <property type="match status" value="1"/>
</dbReference>
<evidence type="ECO:0008006" key="6">
    <source>
        <dbReference type="Google" id="ProtNLM"/>
    </source>
</evidence>
<dbReference type="Gene3D" id="3.80.10.10">
    <property type="entry name" value="Ribonuclease Inhibitor"/>
    <property type="match status" value="1"/>
</dbReference>
<organism evidence="4 5">
    <name type="scientific">Tritrichomonas musculus</name>
    <dbReference type="NCBI Taxonomy" id="1915356"/>
    <lineage>
        <taxon>Eukaryota</taxon>
        <taxon>Metamonada</taxon>
        <taxon>Parabasalia</taxon>
        <taxon>Tritrichomonadida</taxon>
        <taxon>Tritrichomonadidae</taxon>
        <taxon>Tritrichomonas</taxon>
    </lineage>
</organism>
<name>A0ABR2K8I0_9EUKA</name>
<keyword evidence="2" id="KW-0677">Repeat</keyword>
<dbReference type="Proteomes" id="UP001470230">
    <property type="component" value="Unassembled WGS sequence"/>
</dbReference>
<dbReference type="InterPro" id="IPR001611">
    <property type="entry name" value="Leu-rich_rpt"/>
</dbReference>
<proteinExistence type="predicted"/>
<dbReference type="SUPFAM" id="SSF52058">
    <property type="entry name" value="L domain-like"/>
    <property type="match status" value="1"/>
</dbReference>
<dbReference type="PANTHER" id="PTHR18849">
    <property type="entry name" value="LEUCINE RICH REPEAT PROTEIN"/>
    <property type="match status" value="1"/>
</dbReference>
<accession>A0ABR2K8I0</accession>
<feature type="region of interest" description="Disordered" evidence="3">
    <location>
        <begin position="188"/>
        <end position="213"/>
    </location>
</feature>
<keyword evidence="1" id="KW-0433">Leucine-rich repeat</keyword>
<evidence type="ECO:0000256" key="1">
    <source>
        <dbReference type="ARBA" id="ARBA00022614"/>
    </source>
</evidence>
<comment type="caution">
    <text evidence="4">The sequence shown here is derived from an EMBL/GenBank/DDBJ whole genome shotgun (WGS) entry which is preliminary data.</text>
</comment>
<feature type="compositionally biased region" description="Polar residues" evidence="3">
    <location>
        <begin position="1"/>
        <end position="11"/>
    </location>
</feature>
<reference evidence="4 5" key="1">
    <citation type="submission" date="2024-04" db="EMBL/GenBank/DDBJ databases">
        <title>Tritrichomonas musculus Genome.</title>
        <authorList>
            <person name="Alves-Ferreira E."/>
            <person name="Grigg M."/>
            <person name="Lorenzi H."/>
            <person name="Galac M."/>
        </authorList>
    </citation>
    <scope>NUCLEOTIDE SEQUENCE [LARGE SCALE GENOMIC DNA]</scope>
    <source>
        <strain evidence="4 5">EAF2021</strain>
    </source>
</reference>